<reference evidence="2 3" key="1">
    <citation type="submission" date="2020-08" db="EMBL/GenBank/DDBJ databases">
        <title>Genomic Encyclopedia of Type Strains, Phase IV (KMG-IV): sequencing the most valuable type-strain genomes for metagenomic binning, comparative biology and taxonomic classification.</title>
        <authorList>
            <person name="Goeker M."/>
        </authorList>
    </citation>
    <scope>NUCLEOTIDE SEQUENCE [LARGE SCALE GENOMIC DNA]</scope>
    <source>
        <strain evidence="2 3">DSM 100044</strain>
    </source>
</reference>
<keyword evidence="1" id="KW-0472">Membrane</keyword>
<name>A0A7W9BCD0_9SPHN</name>
<dbReference type="AlphaFoldDB" id="A0A7W9BCD0"/>
<keyword evidence="3" id="KW-1185">Reference proteome</keyword>
<keyword evidence="1" id="KW-0812">Transmembrane</keyword>
<comment type="caution">
    <text evidence="2">The sequence shown here is derived from an EMBL/GenBank/DDBJ whole genome shotgun (WGS) entry which is preliminary data.</text>
</comment>
<dbReference type="RefSeq" id="WP_281396850.1">
    <property type="nucleotide sequence ID" value="NZ_JACIJK010000003.1"/>
</dbReference>
<keyword evidence="1" id="KW-1133">Transmembrane helix</keyword>
<accession>A0A7W9BCD0</accession>
<feature type="transmembrane region" description="Helical" evidence="1">
    <location>
        <begin position="20"/>
        <end position="40"/>
    </location>
</feature>
<evidence type="ECO:0000313" key="3">
    <source>
        <dbReference type="Proteomes" id="UP000546200"/>
    </source>
</evidence>
<evidence type="ECO:0000313" key="2">
    <source>
        <dbReference type="EMBL" id="MBB5714526.1"/>
    </source>
</evidence>
<evidence type="ECO:0000256" key="1">
    <source>
        <dbReference type="SAM" id="Phobius"/>
    </source>
</evidence>
<proteinExistence type="predicted"/>
<protein>
    <submittedName>
        <fullName evidence="2">Uncharacterized protein</fullName>
    </submittedName>
</protein>
<sequence length="41" mass="5029">MFDEEHDTPRRFQDLPMLKWAILFCALFWAALWMALVRFVL</sequence>
<dbReference type="Proteomes" id="UP000546200">
    <property type="component" value="Unassembled WGS sequence"/>
</dbReference>
<gene>
    <name evidence="2" type="ORF">FHS94_001357</name>
</gene>
<organism evidence="2 3">
    <name type="scientific">Sphingomonas aerophila</name>
    <dbReference type="NCBI Taxonomy" id="1344948"/>
    <lineage>
        <taxon>Bacteria</taxon>
        <taxon>Pseudomonadati</taxon>
        <taxon>Pseudomonadota</taxon>
        <taxon>Alphaproteobacteria</taxon>
        <taxon>Sphingomonadales</taxon>
        <taxon>Sphingomonadaceae</taxon>
        <taxon>Sphingomonas</taxon>
    </lineage>
</organism>
<dbReference type="EMBL" id="JACIJK010000003">
    <property type="protein sequence ID" value="MBB5714526.1"/>
    <property type="molecule type" value="Genomic_DNA"/>
</dbReference>